<keyword evidence="1" id="KW-1133">Transmembrane helix</keyword>
<feature type="transmembrane region" description="Helical" evidence="1">
    <location>
        <begin position="43"/>
        <end position="62"/>
    </location>
</feature>
<organism evidence="2 3">
    <name type="scientific">Rhodonellum ikkaensis</name>
    <dbReference type="NCBI Taxonomy" id="336829"/>
    <lineage>
        <taxon>Bacteria</taxon>
        <taxon>Pseudomonadati</taxon>
        <taxon>Bacteroidota</taxon>
        <taxon>Cytophagia</taxon>
        <taxon>Cytophagales</taxon>
        <taxon>Cytophagaceae</taxon>
        <taxon>Rhodonellum</taxon>
    </lineage>
</organism>
<dbReference type="Proteomes" id="UP000199663">
    <property type="component" value="Unassembled WGS sequence"/>
</dbReference>
<evidence type="ECO:0000256" key="1">
    <source>
        <dbReference type="SAM" id="Phobius"/>
    </source>
</evidence>
<keyword evidence="1" id="KW-0812">Transmembrane</keyword>
<evidence type="ECO:0000313" key="2">
    <source>
        <dbReference type="EMBL" id="SDZ35820.1"/>
    </source>
</evidence>
<proteinExistence type="predicted"/>
<protein>
    <submittedName>
        <fullName evidence="2">Uncharacterized protein</fullName>
    </submittedName>
</protein>
<keyword evidence="3" id="KW-1185">Reference proteome</keyword>
<sequence length="67" mass="7664">MKTLFTILLSILILTLFITIASSIMLTLFLAGFENPMNTLFDMAQYAIPFFIVFSSLIYLLTTYKTK</sequence>
<evidence type="ECO:0000313" key="3">
    <source>
        <dbReference type="Proteomes" id="UP000199663"/>
    </source>
</evidence>
<dbReference type="EMBL" id="FNQC01000011">
    <property type="protein sequence ID" value="SDZ35820.1"/>
    <property type="molecule type" value="Genomic_DNA"/>
</dbReference>
<accession>A0A1H3SDS2</accession>
<feature type="transmembrane region" description="Helical" evidence="1">
    <location>
        <begin position="7"/>
        <end position="31"/>
    </location>
</feature>
<gene>
    <name evidence="2" type="ORF">SAMN05444412_11165</name>
</gene>
<reference evidence="2 3" key="1">
    <citation type="submission" date="2016-10" db="EMBL/GenBank/DDBJ databases">
        <authorList>
            <person name="Varghese N."/>
            <person name="Submissions S."/>
        </authorList>
    </citation>
    <scope>NUCLEOTIDE SEQUENCE [LARGE SCALE GENOMIC DNA]</scope>
    <source>
        <strain evidence="2 3">DSM 17997</strain>
    </source>
</reference>
<name>A0A1H3SDS2_9BACT</name>
<comment type="caution">
    <text evidence="2">The sequence shown here is derived from an EMBL/GenBank/DDBJ whole genome shotgun (WGS) entry which is preliminary data.</text>
</comment>
<keyword evidence="1" id="KW-0472">Membrane</keyword>